<evidence type="ECO:0000313" key="2">
    <source>
        <dbReference type="EMBL" id="MCQ1061289.1"/>
    </source>
</evidence>
<evidence type="ECO:0008006" key="4">
    <source>
        <dbReference type="Google" id="ProtNLM"/>
    </source>
</evidence>
<dbReference type="RefSeq" id="WP_255045405.1">
    <property type="nucleotide sequence ID" value="NZ_JANEYT010000134.1"/>
</dbReference>
<gene>
    <name evidence="2" type="ORF">NHN17_24990</name>
</gene>
<keyword evidence="1" id="KW-0472">Membrane</keyword>
<feature type="transmembrane region" description="Helical" evidence="1">
    <location>
        <begin position="42"/>
        <end position="73"/>
    </location>
</feature>
<name>A0ABT1NBV1_9GAMM</name>
<organism evidence="2 3">
    <name type="scientific">Photobacterium pectinilyticum</name>
    <dbReference type="NCBI Taxonomy" id="2906793"/>
    <lineage>
        <taxon>Bacteria</taxon>
        <taxon>Pseudomonadati</taxon>
        <taxon>Pseudomonadota</taxon>
        <taxon>Gammaproteobacteria</taxon>
        <taxon>Vibrionales</taxon>
        <taxon>Vibrionaceae</taxon>
        <taxon>Photobacterium</taxon>
    </lineage>
</organism>
<keyword evidence="3" id="KW-1185">Reference proteome</keyword>
<sequence length="106" mass="11718">MATVIKMINPNTKIAKDGLYGFSWTSFFFSGIPAITRGDIGLGLGVLVATIIFTLFSFGLLYFVVNIIFAFVYNKNYTQRLIERGFVFAEDGANADRARQSLGMVS</sequence>
<keyword evidence="1" id="KW-0812">Transmembrane</keyword>
<feature type="transmembrane region" description="Helical" evidence="1">
    <location>
        <begin position="18"/>
        <end position="36"/>
    </location>
</feature>
<protein>
    <recommendedName>
        <fullName evidence="4">HrgC protein</fullName>
    </recommendedName>
</protein>
<reference evidence="2 3" key="1">
    <citation type="submission" date="2022-07" db="EMBL/GenBank/DDBJ databases">
        <title>Photobacterium pectinilyticum sp. nov., a marine bacterium isolated from surface seawater of Qingdao offshore.</title>
        <authorList>
            <person name="Wang X."/>
        </authorList>
    </citation>
    <scope>NUCLEOTIDE SEQUENCE [LARGE SCALE GENOMIC DNA]</scope>
    <source>
        <strain evidence="2 3">ZSDE20</strain>
    </source>
</reference>
<evidence type="ECO:0000256" key="1">
    <source>
        <dbReference type="SAM" id="Phobius"/>
    </source>
</evidence>
<evidence type="ECO:0000313" key="3">
    <source>
        <dbReference type="Proteomes" id="UP001524460"/>
    </source>
</evidence>
<dbReference type="EMBL" id="JANEYT010000134">
    <property type="protein sequence ID" value="MCQ1061289.1"/>
    <property type="molecule type" value="Genomic_DNA"/>
</dbReference>
<accession>A0ABT1NBV1</accession>
<keyword evidence="1" id="KW-1133">Transmembrane helix</keyword>
<dbReference type="Proteomes" id="UP001524460">
    <property type="component" value="Unassembled WGS sequence"/>
</dbReference>
<proteinExistence type="predicted"/>
<comment type="caution">
    <text evidence="2">The sequence shown here is derived from an EMBL/GenBank/DDBJ whole genome shotgun (WGS) entry which is preliminary data.</text>
</comment>